<evidence type="ECO:0000313" key="2">
    <source>
        <dbReference type="Proteomes" id="UP000290602"/>
    </source>
</evidence>
<keyword evidence="2" id="KW-1185">Reference proteome</keyword>
<reference evidence="1 2" key="1">
    <citation type="submission" date="2018-08" db="EMBL/GenBank/DDBJ databases">
        <title>Lactobacillus suantsai sp. nov., isolated from traditional fermented suan-tsai in Taiwan.</title>
        <authorList>
            <person name="Huang C.-H."/>
        </authorList>
    </citation>
    <scope>NUCLEOTIDE SEQUENCE [LARGE SCALE GENOMIC DNA]</scope>
    <source>
        <strain evidence="1 2">BCRC 12945</strain>
    </source>
</reference>
<evidence type="ECO:0000313" key="1">
    <source>
        <dbReference type="EMBL" id="RXI76799.1"/>
    </source>
</evidence>
<name>A0A4Q0VIH0_9LACO</name>
<sequence length="235" mass="26051">MTYLTALVRNRTVQQLVLFTICQNLLWWLAGATTSTGHALTWIVKLCLVGYGALLAAGYFLILRHRFSSSLGPLLVVGAATFGILAAPNNHLVQLFALLLCIFLVLTTIPQLGLQSGYGLVVFSCLAGVGVPVILFFLRNHYLSSQFLLTLVPIVASYFAFFAAYYFPEPHDWRLTLIALIGFALVTLILAFSWQSLIAIVLTGIHWWLQRHLKGPYRLVLSGSLQLIVGYLIIQ</sequence>
<dbReference type="EMBL" id="QXIL01000025">
    <property type="protein sequence ID" value="RXI76799.1"/>
    <property type="molecule type" value="Genomic_DNA"/>
</dbReference>
<dbReference type="Proteomes" id="UP000290602">
    <property type="component" value="Unassembled WGS sequence"/>
</dbReference>
<dbReference type="RefSeq" id="WP_129033162.1">
    <property type="nucleotide sequence ID" value="NZ_CP059603.1"/>
</dbReference>
<protein>
    <submittedName>
        <fullName evidence="1">Uncharacterized protein</fullName>
    </submittedName>
</protein>
<dbReference type="OrthoDB" id="2143776at2"/>
<accession>A0A4Q0VIH0</accession>
<comment type="caution">
    <text evidence="1">The sequence shown here is derived from an EMBL/GenBank/DDBJ whole genome shotgun (WGS) entry which is preliminary data.</text>
</comment>
<gene>
    <name evidence="1" type="ORF">DXH47_09915</name>
</gene>
<dbReference type="AlphaFoldDB" id="A0A4Q0VIH0"/>
<proteinExistence type="predicted"/>
<organism evidence="1 2">
    <name type="scientific">Levilactobacillus suantsaii</name>
    <dbReference type="NCBI Taxonomy" id="2292255"/>
    <lineage>
        <taxon>Bacteria</taxon>
        <taxon>Bacillati</taxon>
        <taxon>Bacillota</taxon>
        <taxon>Bacilli</taxon>
        <taxon>Lactobacillales</taxon>
        <taxon>Lactobacillaceae</taxon>
        <taxon>Levilactobacillus</taxon>
    </lineage>
</organism>